<reference evidence="1 2" key="1">
    <citation type="journal article" date="2022" name="G3 (Bethesda)">
        <title>Enemy or ally: a genomic approach to elucidate the lifestyle of Phyllosticta citrichinaensis.</title>
        <authorList>
            <person name="Buijs V.A."/>
            <person name="Groenewald J.Z."/>
            <person name="Haridas S."/>
            <person name="LaButti K.M."/>
            <person name="Lipzen A."/>
            <person name="Martin F.M."/>
            <person name="Barry K."/>
            <person name="Grigoriev I.V."/>
            <person name="Crous P.W."/>
            <person name="Seidl M.F."/>
        </authorList>
    </citation>
    <scope>NUCLEOTIDE SEQUENCE [LARGE SCALE GENOMIC DNA]</scope>
    <source>
        <strain evidence="1 2">CBS 129764</strain>
    </source>
</reference>
<gene>
    <name evidence="1" type="ORF">IWX90DRAFT_410964</name>
</gene>
<comment type="caution">
    <text evidence="1">The sequence shown here is derived from an EMBL/GenBank/DDBJ whole genome shotgun (WGS) entry which is preliminary data.</text>
</comment>
<name>A0ABR1Y726_9PEZI</name>
<dbReference type="Proteomes" id="UP001456524">
    <property type="component" value="Unassembled WGS sequence"/>
</dbReference>
<evidence type="ECO:0000313" key="2">
    <source>
        <dbReference type="Proteomes" id="UP001456524"/>
    </source>
</evidence>
<organism evidence="1 2">
    <name type="scientific">Phyllosticta citrichinensis</name>
    <dbReference type="NCBI Taxonomy" id="1130410"/>
    <lineage>
        <taxon>Eukaryota</taxon>
        <taxon>Fungi</taxon>
        <taxon>Dikarya</taxon>
        <taxon>Ascomycota</taxon>
        <taxon>Pezizomycotina</taxon>
        <taxon>Dothideomycetes</taxon>
        <taxon>Dothideomycetes incertae sedis</taxon>
        <taxon>Botryosphaeriales</taxon>
        <taxon>Phyllostictaceae</taxon>
        <taxon>Phyllosticta</taxon>
    </lineage>
</organism>
<accession>A0ABR1Y726</accession>
<sequence length="198" mass="21976">MEHTTRGAEECNVLERDGVLLPHWHPGKHKIRASFLARTSIPSAPTSGGRPTALPMQPVRANRVDGNLLVPATLDSVEAGEFIGFTPSAARLIHCRWTSRPDAANNPVPLLAYAFGYTGQLERRRALRRCSDREACDEVGIASWLSNAILHPDRVGVLYTETLLYWIDSSIQMHFDALVRILRKLKAYASARVGPRRG</sequence>
<protein>
    <submittedName>
        <fullName evidence="1">Uncharacterized protein</fullName>
    </submittedName>
</protein>
<keyword evidence="2" id="KW-1185">Reference proteome</keyword>
<evidence type="ECO:0000313" key="1">
    <source>
        <dbReference type="EMBL" id="KAK8177530.1"/>
    </source>
</evidence>
<dbReference type="EMBL" id="JBBWUH010000001">
    <property type="protein sequence ID" value="KAK8177530.1"/>
    <property type="molecule type" value="Genomic_DNA"/>
</dbReference>
<proteinExistence type="predicted"/>